<evidence type="ECO:0000313" key="8">
    <source>
        <dbReference type="Proteomes" id="UP000486351"/>
    </source>
</evidence>
<accession>A0A6G0Q707</accession>
<evidence type="ECO:0000256" key="3">
    <source>
        <dbReference type="ARBA" id="ARBA00022525"/>
    </source>
</evidence>
<dbReference type="GO" id="GO:0005576">
    <property type="term" value="C:extracellular region"/>
    <property type="evidence" value="ECO:0007669"/>
    <property type="project" value="UniProtKB-SubCell"/>
</dbReference>
<dbReference type="InterPro" id="IPR031825">
    <property type="entry name" value="RXLR"/>
</dbReference>
<protein>
    <recommendedName>
        <fullName evidence="5">RxLR effector protein</fullName>
    </recommendedName>
</protein>
<dbReference type="Pfam" id="PF16810">
    <property type="entry name" value="RXLR"/>
    <property type="match status" value="1"/>
</dbReference>
<dbReference type="EMBL" id="QXFY01005253">
    <property type="protein sequence ID" value="KAE9273090.1"/>
    <property type="molecule type" value="Genomic_DNA"/>
</dbReference>
<comment type="similarity">
    <text evidence="2 5">Belongs to the RxLR effector family.</text>
</comment>
<dbReference type="AlphaFoldDB" id="A0A6G0Q707"/>
<evidence type="ECO:0000256" key="1">
    <source>
        <dbReference type="ARBA" id="ARBA00004613"/>
    </source>
</evidence>
<feature type="region of interest" description="Disordered" evidence="6">
    <location>
        <begin position="46"/>
        <end position="71"/>
    </location>
</feature>
<sequence>MRPYYILLVAAAAFLASSEAFSLTIDSDKTQVSELASSDAARSITQGGRFLRATKTEEDEESDEDDSEERTRTWAHIAGFDRNEAEAMEFLLHWLGKDKSVAYVAKKLGTFKLPQNEALGHFNWEALTKYQKMHFQKRTGREQP</sequence>
<evidence type="ECO:0000256" key="4">
    <source>
        <dbReference type="ARBA" id="ARBA00022729"/>
    </source>
</evidence>
<evidence type="ECO:0000256" key="5">
    <source>
        <dbReference type="RuleBase" id="RU367124"/>
    </source>
</evidence>
<comment type="domain">
    <text evidence="5">The RxLR-dEER motif acts to carry the protein into the host cell cytoplasm through binding to cell surface phosphatidylinositol-3-phosphate.</text>
</comment>
<organism evidence="7 8">
    <name type="scientific">Phytophthora fragariae</name>
    <dbReference type="NCBI Taxonomy" id="53985"/>
    <lineage>
        <taxon>Eukaryota</taxon>
        <taxon>Sar</taxon>
        <taxon>Stramenopiles</taxon>
        <taxon>Oomycota</taxon>
        <taxon>Peronosporomycetes</taxon>
        <taxon>Peronosporales</taxon>
        <taxon>Peronosporaceae</taxon>
        <taxon>Phytophthora</taxon>
    </lineage>
</organism>
<feature type="chain" id="PRO_5028525250" description="RxLR effector protein" evidence="5">
    <location>
        <begin position="21"/>
        <end position="144"/>
    </location>
</feature>
<feature type="compositionally biased region" description="Acidic residues" evidence="6">
    <location>
        <begin position="57"/>
        <end position="68"/>
    </location>
</feature>
<proteinExistence type="inferred from homology"/>
<evidence type="ECO:0000256" key="6">
    <source>
        <dbReference type="SAM" id="MobiDB-lite"/>
    </source>
</evidence>
<dbReference type="Proteomes" id="UP000486351">
    <property type="component" value="Unassembled WGS sequence"/>
</dbReference>
<evidence type="ECO:0000256" key="2">
    <source>
        <dbReference type="ARBA" id="ARBA00010400"/>
    </source>
</evidence>
<comment type="subcellular location">
    <subcellularLocation>
        <location evidence="1 5">Secreted</location>
    </subcellularLocation>
</comment>
<feature type="signal peptide" evidence="5">
    <location>
        <begin position="1"/>
        <end position="20"/>
    </location>
</feature>
<name>A0A6G0Q707_9STRA</name>
<gene>
    <name evidence="7" type="ORF">PF008_g29935</name>
</gene>
<keyword evidence="3 5" id="KW-0964">Secreted</keyword>
<comment type="caution">
    <text evidence="7">The sequence shown here is derived from an EMBL/GenBank/DDBJ whole genome shotgun (WGS) entry which is preliminary data.</text>
</comment>
<reference evidence="7 8" key="1">
    <citation type="submission" date="2018-09" db="EMBL/GenBank/DDBJ databases">
        <title>Genomic investigation of the strawberry pathogen Phytophthora fragariae indicates pathogenicity is determined by transcriptional variation in three key races.</title>
        <authorList>
            <person name="Adams T.M."/>
            <person name="Armitage A.D."/>
            <person name="Sobczyk M.K."/>
            <person name="Bates H.J."/>
            <person name="Dunwell J.M."/>
            <person name="Nellist C.F."/>
            <person name="Harrison R.J."/>
        </authorList>
    </citation>
    <scope>NUCLEOTIDE SEQUENCE [LARGE SCALE GENOMIC DNA]</scope>
    <source>
        <strain evidence="7 8">NOV-77</strain>
    </source>
</reference>
<keyword evidence="4 5" id="KW-0732">Signal</keyword>
<evidence type="ECO:0000313" key="7">
    <source>
        <dbReference type="EMBL" id="KAE9273090.1"/>
    </source>
</evidence>
<comment type="function">
    <text evidence="5">Effector that suppresses plant defense responses during pathogen infection.</text>
</comment>